<feature type="domain" description="Divergent 4Fe-4S mono-cluster" evidence="1">
    <location>
        <begin position="9"/>
        <end position="69"/>
    </location>
</feature>
<dbReference type="Proteomes" id="UP001500027">
    <property type="component" value="Unassembled WGS sequence"/>
</dbReference>
<organism evidence="2 3">
    <name type="scientific">Hyunsoonleella aestuarii</name>
    <dbReference type="NCBI Taxonomy" id="912802"/>
    <lineage>
        <taxon>Bacteria</taxon>
        <taxon>Pseudomonadati</taxon>
        <taxon>Bacteroidota</taxon>
        <taxon>Flavobacteriia</taxon>
        <taxon>Flavobacteriales</taxon>
        <taxon>Flavobacteriaceae</taxon>
    </lineage>
</organism>
<dbReference type="RefSeq" id="WP_139000402.1">
    <property type="nucleotide sequence ID" value="NZ_BAABAV010000001.1"/>
</dbReference>
<keyword evidence="3" id="KW-1185">Reference proteome</keyword>
<dbReference type="Pfam" id="PF06902">
    <property type="entry name" value="Fer4_19"/>
    <property type="match status" value="1"/>
</dbReference>
<protein>
    <submittedName>
        <fullName evidence="2">(4Fe-4S)-binding protein</fullName>
    </submittedName>
</protein>
<name>A0ABP8EBU8_9FLAO</name>
<evidence type="ECO:0000313" key="2">
    <source>
        <dbReference type="EMBL" id="GAA4269706.1"/>
    </source>
</evidence>
<evidence type="ECO:0000259" key="1">
    <source>
        <dbReference type="Pfam" id="PF06902"/>
    </source>
</evidence>
<reference evidence="3" key="1">
    <citation type="journal article" date="2019" name="Int. J. Syst. Evol. Microbiol.">
        <title>The Global Catalogue of Microorganisms (GCM) 10K type strain sequencing project: providing services to taxonomists for standard genome sequencing and annotation.</title>
        <authorList>
            <consortium name="The Broad Institute Genomics Platform"/>
            <consortium name="The Broad Institute Genome Sequencing Center for Infectious Disease"/>
            <person name="Wu L."/>
            <person name="Ma J."/>
        </authorList>
    </citation>
    <scope>NUCLEOTIDE SEQUENCE [LARGE SCALE GENOMIC DNA]</scope>
    <source>
        <strain evidence="3">JCM 17452</strain>
    </source>
</reference>
<dbReference type="EMBL" id="BAABAV010000001">
    <property type="protein sequence ID" value="GAA4269706.1"/>
    <property type="molecule type" value="Genomic_DNA"/>
</dbReference>
<evidence type="ECO:0000313" key="3">
    <source>
        <dbReference type="Proteomes" id="UP001500027"/>
    </source>
</evidence>
<accession>A0ABP8EBU8</accession>
<dbReference type="InterPro" id="IPR010693">
    <property type="entry name" value="Divergent_4Fe-4S_mono-cluster"/>
</dbReference>
<gene>
    <name evidence="2" type="ORF">GCM10022257_18070</name>
</gene>
<sequence>MEINAKEFSNNDITVTYDPCQCTLSEVCAKELSDVFSNTVIPWINLDNATKTESIINQVKRCPSGALKFHLNNKKKAS</sequence>
<comment type="caution">
    <text evidence="2">The sequence shown here is derived from an EMBL/GenBank/DDBJ whole genome shotgun (WGS) entry which is preliminary data.</text>
</comment>
<proteinExistence type="predicted"/>